<evidence type="ECO:0000313" key="3">
    <source>
        <dbReference type="EMBL" id="TWE12042.1"/>
    </source>
</evidence>
<sequence>MSTSARTKVTVAAALLAVPTLLTGCGGGFGHAAAGTPSSAGTPVPSVTPSQGDESPGVNNQGKPSPAAVTNGLSDYLASKGVPQRLVSGAISCVITKGYDDLSAQTLIALRDHNLKGISPLDSATLAKDTGECLIGGPASTQSNDQTSGT</sequence>
<feature type="signal peptide" evidence="2">
    <location>
        <begin position="1"/>
        <end position="24"/>
    </location>
</feature>
<dbReference type="PROSITE" id="PS51257">
    <property type="entry name" value="PROKAR_LIPOPROTEIN"/>
    <property type="match status" value="1"/>
</dbReference>
<dbReference type="RefSeq" id="WP_145225738.1">
    <property type="nucleotide sequence ID" value="NZ_VIVQ01000001.1"/>
</dbReference>
<accession>A0A561E8V1</accession>
<protein>
    <recommendedName>
        <fullName evidence="5">DUF732 domain-containing protein</fullName>
    </recommendedName>
</protein>
<proteinExistence type="predicted"/>
<feature type="chain" id="PRO_5038774448" description="DUF732 domain-containing protein" evidence="2">
    <location>
        <begin position="25"/>
        <end position="150"/>
    </location>
</feature>
<evidence type="ECO:0000256" key="1">
    <source>
        <dbReference type="SAM" id="MobiDB-lite"/>
    </source>
</evidence>
<comment type="caution">
    <text evidence="3">The sequence shown here is derived from an EMBL/GenBank/DDBJ whole genome shotgun (WGS) entry which is preliminary data.</text>
</comment>
<dbReference type="Proteomes" id="UP000318297">
    <property type="component" value="Unassembled WGS sequence"/>
</dbReference>
<gene>
    <name evidence="3" type="ORF">BKA23_0838</name>
</gene>
<evidence type="ECO:0008006" key="5">
    <source>
        <dbReference type="Google" id="ProtNLM"/>
    </source>
</evidence>
<reference evidence="3 4" key="1">
    <citation type="submission" date="2019-06" db="EMBL/GenBank/DDBJ databases">
        <title>Sequencing the genomes of 1000 actinobacteria strains.</title>
        <authorList>
            <person name="Klenk H.-P."/>
        </authorList>
    </citation>
    <scope>NUCLEOTIDE SEQUENCE [LARGE SCALE GENOMIC DNA]</scope>
    <source>
        <strain evidence="3 4">DSM 19560</strain>
    </source>
</reference>
<organism evidence="3 4">
    <name type="scientific">Rudaeicoccus suwonensis</name>
    <dbReference type="NCBI Taxonomy" id="657409"/>
    <lineage>
        <taxon>Bacteria</taxon>
        <taxon>Bacillati</taxon>
        <taxon>Actinomycetota</taxon>
        <taxon>Actinomycetes</taxon>
        <taxon>Micrococcales</taxon>
        <taxon>Dermacoccaceae</taxon>
        <taxon>Rudaeicoccus</taxon>
    </lineage>
</organism>
<keyword evidence="4" id="KW-1185">Reference proteome</keyword>
<feature type="compositionally biased region" description="Polar residues" evidence="1">
    <location>
        <begin position="36"/>
        <end position="63"/>
    </location>
</feature>
<feature type="region of interest" description="Disordered" evidence="1">
    <location>
        <begin position="36"/>
        <end position="71"/>
    </location>
</feature>
<keyword evidence="2" id="KW-0732">Signal</keyword>
<dbReference type="EMBL" id="VIVQ01000001">
    <property type="protein sequence ID" value="TWE12042.1"/>
    <property type="molecule type" value="Genomic_DNA"/>
</dbReference>
<evidence type="ECO:0000256" key="2">
    <source>
        <dbReference type="SAM" id="SignalP"/>
    </source>
</evidence>
<dbReference type="AlphaFoldDB" id="A0A561E8V1"/>
<name>A0A561E8V1_9MICO</name>
<evidence type="ECO:0000313" key="4">
    <source>
        <dbReference type="Proteomes" id="UP000318297"/>
    </source>
</evidence>